<evidence type="ECO:0000313" key="3">
    <source>
        <dbReference type="Proteomes" id="UP000095780"/>
    </source>
</evidence>
<accession>A0A174ZRN1</accession>
<evidence type="ECO:0000256" key="1">
    <source>
        <dbReference type="SAM" id="MobiDB-lite"/>
    </source>
</evidence>
<reference evidence="2 3" key="1">
    <citation type="submission" date="2015-09" db="EMBL/GenBank/DDBJ databases">
        <authorList>
            <consortium name="Pathogen Informatics"/>
        </authorList>
    </citation>
    <scope>NUCLEOTIDE SEQUENCE [LARGE SCALE GENOMIC DNA]</scope>
    <source>
        <strain evidence="2 3">2789STDY5834878</strain>
    </source>
</reference>
<evidence type="ECO:0000313" key="2">
    <source>
        <dbReference type="EMBL" id="CUQ89945.1"/>
    </source>
</evidence>
<protein>
    <submittedName>
        <fullName evidence="2">Uncharacterized protein</fullName>
    </submittedName>
</protein>
<dbReference type="RefSeq" id="WP_055287964.1">
    <property type="nucleotide sequence ID" value="NZ_CABIXW010000008.1"/>
</dbReference>
<dbReference type="Proteomes" id="UP000095780">
    <property type="component" value="Unassembled WGS sequence"/>
</dbReference>
<dbReference type="EMBL" id="CZBV01000008">
    <property type="protein sequence ID" value="CUQ89945.1"/>
    <property type="molecule type" value="Genomic_DNA"/>
</dbReference>
<feature type="compositionally biased region" description="Low complexity" evidence="1">
    <location>
        <begin position="578"/>
        <end position="596"/>
    </location>
</feature>
<gene>
    <name evidence="2" type="ORF">ERS852492_02563</name>
</gene>
<name>A0A174ZRN1_9FIRM</name>
<organism evidence="2 3">
    <name type="scientific">Lachnospira eligens</name>
    <dbReference type="NCBI Taxonomy" id="39485"/>
    <lineage>
        <taxon>Bacteria</taxon>
        <taxon>Bacillati</taxon>
        <taxon>Bacillota</taxon>
        <taxon>Clostridia</taxon>
        <taxon>Lachnospirales</taxon>
        <taxon>Lachnospiraceae</taxon>
        <taxon>Lachnospira</taxon>
    </lineage>
</organism>
<feature type="region of interest" description="Disordered" evidence="1">
    <location>
        <begin position="563"/>
        <end position="598"/>
    </location>
</feature>
<proteinExistence type="predicted"/>
<dbReference type="AlphaFoldDB" id="A0A174ZRN1"/>
<sequence>MKKKIIIGVSAAVIVIAAIAAGVITGVSSKKKSSNDINVSCKAVVTKNDDITCYDWLKKLCNKTGIEAEDYRKAAKENGYITDSDEFSDDDIASGGFMALTSMRAMGEGKMQIYLGTDDEISDNTNIELAIDKDLIAEDSLDKGFSDKEADSILDKFDDLYYGEFWPDNIENVSYKENVSQLEYFDIKDYKEDDNIISLDDSAARNLKKGDTFVFDYKGDKVSKKIGENMGNGTFSLEDPEIEDVFDTLIVSDSASIGIDDIISYYGLDNVEVSAGNPVTTMAADVSGNIHSKGFAIEAEVNDDNELEVTLTDNDTHTKYKLPVKQKLNKKCENFSIKWDVNNINVGAQVKYTLKNGLKYASVGVDIDSEISGKIGVEGDFSDGIFLCQTPAPIGNHLVAVNVALYIVPTIDGSITLKVEVPFHAGVSYEKGKGVNGTMGLRSSMQTSIEAEGKMGLYFRTAPMLVTMKSIPLLDAELDMGAEADAKRTGRPNGQICSDVNIKGPIFKLGAGNESVKYKNKKSLLCTMNISKNCEFASFAKSKSLHYEILADGTKQFVDECTYNEQSENDKPKESEASTEAPTQEQTTQETNANQTGSLHTYKTRMAEYFPEQTTFYFDYPDNWTVIKEKVISGGGEIVRLQNENGAELYYEAWTYKVPEYNQLYGFEIITSSLYKIANSRYSPENDFGIVKIKIISRENKLTGEEVRDENGAELYALMSGEKISEYVNYGNKFSSSDSGFEVGCMFECQGSKVFMTQLSTDYTDKDREEIIAILKSFRDTP</sequence>